<keyword evidence="3" id="KW-1185">Reference proteome</keyword>
<accession>A0A3L6QES2</accession>
<organism evidence="2 3">
    <name type="scientific">Panicum miliaceum</name>
    <name type="common">Proso millet</name>
    <name type="synonym">Broomcorn millet</name>
    <dbReference type="NCBI Taxonomy" id="4540"/>
    <lineage>
        <taxon>Eukaryota</taxon>
        <taxon>Viridiplantae</taxon>
        <taxon>Streptophyta</taxon>
        <taxon>Embryophyta</taxon>
        <taxon>Tracheophyta</taxon>
        <taxon>Spermatophyta</taxon>
        <taxon>Magnoliopsida</taxon>
        <taxon>Liliopsida</taxon>
        <taxon>Poales</taxon>
        <taxon>Poaceae</taxon>
        <taxon>PACMAD clade</taxon>
        <taxon>Panicoideae</taxon>
        <taxon>Panicodae</taxon>
        <taxon>Paniceae</taxon>
        <taxon>Panicinae</taxon>
        <taxon>Panicum</taxon>
        <taxon>Panicum sect. Panicum</taxon>
    </lineage>
</organism>
<evidence type="ECO:0000256" key="1">
    <source>
        <dbReference type="SAM" id="MobiDB-lite"/>
    </source>
</evidence>
<evidence type="ECO:0000313" key="2">
    <source>
        <dbReference type="EMBL" id="RLM78222.1"/>
    </source>
</evidence>
<reference evidence="3" key="1">
    <citation type="journal article" date="2019" name="Nat. Commun.">
        <title>The genome of broomcorn millet.</title>
        <authorList>
            <person name="Zou C."/>
            <person name="Miki D."/>
            <person name="Li D."/>
            <person name="Tang Q."/>
            <person name="Xiao L."/>
            <person name="Rajput S."/>
            <person name="Deng P."/>
            <person name="Jia W."/>
            <person name="Huang R."/>
            <person name="Zhang M."/>
            <person name="Sun Y."/>
            <person name="Hu J."/>
            <person name="Fu X."/>
            <person name="Schnable P.S."/>
            <person name="Li F."/>
            <person name="Zhang H."/>
            <person name="Feng B."/>
            <person name="Zhu X."/>
            <person name="Liu R."/>
            <person name="Schnable J.C."/>
            <person name="Zhu J.-K."/>
            <person name="Zhang H."/>
        </authorList>
    </citation>
    <scope>NUCLEOTIDE SEQUENCE [LARGE SCALE GENOMIC DNA]</scope>
</reference>
<evidence type="ECO:0000313" key="3">
    <source>
        <dbReference type="Proteomes" id="UP000275267"/>
    </source>
</evidence>
<dbReference type="Proteomes" id="UP000275267">
    <property type="component" value="Unassembled WGS sequence"/>
</dbReference>
<feature type="compositionally biased region" description="Polar residues" evidence="1">
    <location>
        <begin position="186"/>
        <end position="223"/>
    </location>
</feature>
<dbReference type="OrthoDB" id="439808at2759"/>
<name>A0A3L6QES2_PANMI</name>
<protein>
    <submittedName>
        <fullName evidence="2">RNA-binding protein ARP1</fullName>
    </submittedName>
</protein>
<feature type="region of interest" description="Disordered" evidence="1">
    <location>
        <begin position="154"/>
        <end position="223"/>
    </location>
</feature>
<dbReference type="AlphaFoldDB" id="A0A3L6QES2"/>
<sequence length="223" mass="23918">MDQPPLGAPYRLPSQMTPPHGPAPVFYHPQYGWVQLPSGADGPRVPMPLLLGPVIGPLNLGRWGGRQQLSMGGHSTLVVPSRPPLLFLYTGQQATMQALYNPQVLQHYYQMYGPTSPSGPPYQYMGYMSGAPSPRTSFSPMQQPARPPFFQQPAAQMEGSFPPGPSLPPNFRLQLPPHAVSRESDNASGSQPAQPTSSDAATSTNNQEASGPVTSNSDPNTSN</sequence>
<proteinExistence type="predicted"/>
<gene>
    <name evidence="2" type="ORF">C2845_PM12G27500</name>
</gene>
<comment type="caution">
    <text evidence="2">The sequence shown here is derived from an EMBL/GenBank/DDBJ whole genome shotgun (WGS) entry which is preliminary data.</text>
</comment>
<dbReference type="EMBL" id="PQIB02000012">
    <property type="protein sequence ID" value="RLM78222.1"/>
    <property type="molecule type" value="Genomic_DNA"/>
</dbReference>